<protein>
    <submittedName>
        <fullName evidence="3">Type-F conjugative transfer system secretin TraK</fullName>
    </submittedName>
</protein>
<evidence type="ECO:0000259" key="2">
    <source>
        <dbReference type="Pfam" id="PF23536"/>
    </source>
</evidence>
<feature type="chain" id="PRO_5042022568" evidence="1">
    <location>
        <begin position="27"/>
        <end position="317"/>
    </location>
</feature>
<evidence type="ECO:0000256" key="1">
    <source>
        <dbReference type="SAM" id="SignalP"/>
    </source>
</evidence>
<reference evidence="3" key="1">
    <citation type="submission" date="2023-02" db="EMBL/GenBank/DDBJ databases">
        <title>Description of Herbaspirillum huttiense subsp. nephrolepsisexaltata and Herbaspirillum huttiense subsp. lycopersicon.</title>
        <authorList>
            <person name="Poudel M."/>
            <person name="Sharma A."/>
            <person name="Goss E."/>
            <person name="Tapia J.H."/>
            <person name="Harmon C.M."/>
            <person name="Jones J.B."/>
        </authorList>
    </citation>
    <scope>NUCLEOTIDE SEQUENCE</scope>
    <source>
        <strain evidence="3">NC40101</strain>
    </source>
</reference>
<organism evidence="3">
    <name type="scientific">Herbaspirillum huttiense subsp. nephrolepidis</name>
    <dbReference type="NCBI Taxonomy" id="3075126"/>
    <lineage>
        <taxon>Bacteria</taxon>
        <taxon>Pseudomonadati</taxon>
        <taxon>Pseudomonadota</taxon>
        <taxon>Betaproteobacteria</taxon>
        <taxon>Burkholderiales</taxon>
        <taxon>Oxalobacteraceae</taxon>
        <taxon>Herbaspirillum</taxon>
    </lineage>
</organism>
<feature type="domain" description="TraK C-terminal" evidence="2">
    <location>
        <begin position="207"/>
        <end position="311"/>
    </location>
</feature>
<gene>
    <name evidence="3" type="ORF">RJN63_11140</name>
</gene>
<feature type="signal peptide" evidence="1">
    <location>
        <begin position="1"/>
        <end position="26"/>
    </location>
</feature>
<dbReference type="EMBL" id="JAVRAA010000005">
    <property type="protein sequence ID" value="MDT0337384.1"/>
    <property type="molecule type" value="Genomic_DNA"/>
</dbReference>
<name>A0AAE4G809_9BURK</name>
<dbReference type="RefSeq" id="WP_284076853.1">
    <property type="nucleotide sequence ID" value="NZ_JAVLSM010000007.1"/>
</dbReference>
<keyword evidence="1" id="KW-0732">Signal</keyword>
<dbReference type="InterPro" id="IPR055397">
    <property type="entry name" value="TraK_C"/>
</dbReference>
<dbReference type="Pfam" id="PF23536">
    <property type="entry name" value="TraK_C"/>
    <property type="match status" value="1"/>
</dbReference>
<proteinExistence type="predicted"/>
<dbReference type="AlphaFoldDB" id="A0AAE4G809"/>
<evidence type="ECO:0000313" key="3">
    <source>
        <dbReference type="EMBL" id="MDT0337384.1"/>
    </source>
</evidence>
<accession>A0AAE4G809</accession>
<sequence length="317" mass="34016">MKLPKKYIPALVIALTSSLLGHSAFAQKTAAASIADATQKQREQEALKAALAGLDAKSIQAKQNKDSGSKLKALEKQKTARVAPTTLPGIGTMPGEPQPSEAQVVRVDNSRSSVVYVSGSLPNRIATPFANPVALDSQAKDFSVEQKGQSLYVTMNTSKPVGLFIQGDKPTDSIALTLVPRDMPLQVINLVYDKPAGLPAQAGEGESAPDSNVYTDKIRYNLRQIGLGKSPEGFSEAALPKAVARMGKVVAYPMTRYSGPAYDIFKYKLEATADNVELDEGSFYTAGVRAIAFFPLATLRRGEQTEMYVISDKTESE</sequence>
<comment type="caution">
    <text evidence="3">The sequence shown here is derived from an EMBL/GenBank/DDBJ whole genome shotgun (WGS) entry which is preliminary data.</text>
</comment>